<proteinExistence type="predicted"/>
<feature type="compositionally biased region" description="Polar residues" evidence="1">
    <location>
        <begin position="1"/>
        <end position="20"/>
    </location>
</feature>
<organism evidence="3 4">
    <name type="scientific">Hermanssonia centrifuga</name>
    <dbReference type="NCBI Taxonomy" id="98765"/>
    <lineage>
        <taxon>Eukaryota</taxon>
        <taxon>Fungi</taxon>
        <taxon>Dikarya</taxon>
        <taxon>Basidiomycota</taxon>
        <taxon>Agaricomycotina</taxon>
        <taxon>Agaricomycetes</taxon>
        <taxon>Polyporales</taxon>
        <taxon>Meruliaceae</taxon>
        <taxon>Hermanssonia</taxon>
    </lineage>
</organism>
<reference evidence="3 4" key="1">
    <citation type="submission" date="2018-02" db="EMBL/GenBank/DDBJ databases">
        <title>Genome sequence of the basidiomycete white-rot fungus Phlebia centrifuga.</title>
        <authorList>
            <person name="Granchi Z."/>
            <person name="Peng M."/>
            <person name="de Vries R.P."/>
            <person name="Hilden K."/>
            <person name="Makela M.R."/>
            <person name="Grigoriev I."/>
            <person name="Riley R."/>
        </authorList>
    </citation>
    <scope>NUCLEOTIDE SEQUENCE [LARGE SCALE GENOMIC DNA]</scope>
    <source>
        <strain evidence="3 4">FBCC195</strain>
    </source>
</reference>
<dbReference type="PANTHER" id="PTHR38248">
    <property type="entry name" value="FUNK1 6"/>
    <property type="match status" value="1"/>
</dbReference>
<dbReference type="AlphaFoldDB" id="A0A2R6P1S3"/>
<feature type="region of interest" description="Disordered" evidence="1">
    <location>
        <begin position="1"/>
        <end position="31"/>
    </location>
</feature>
<accession>A0A2R6P1S3</accession>
<feature type="domain" description="Fungal-type protein kinase" evidence="2">
    <location>
        <begin position="220"/>
        <end position="570"/>
    </location>
</feature>
<dbReference type="Proteomes" id="UP000186601">
    <property type="component" value="Unassembled WGS sequence"/>
</dbReference>
<evidence type="ECO:0000259" key="2">
    <source>
        <dbReference type="Pfam" id="PF17667"/>
    </source>
</evidence>
<dbReference type="OrthoDB" id="3271139at2759"/>
<feature type="compositionally biased region" description="Acidic residues" evidence="1">
    <location>
        <begin position="460"/>
        <end position="471"/>
    </location>
</feature>
<feature type="compositionally biased region" description="Basic and acidic residues" evidence="1">
    <location>
        <begin position="502"/>
        <end position="513"/>
    </location>
</feature>
<dbReference type="PANTHER" id="PTHR38248:SF2">
    <property type="entry name" value="FUNK1 11"/>
    <property type="match status" value="1"/>
</dbReference>
<comment type="caution">
    <text evidence="3">The sequence shown here is derived from an EMBL/GenBank/DDBJ whole genome shotgun (WGS) entry which is preliminary data.</text>
</comment>
<dbReference type="EMBL" id="MLYV02000553">
    <property type="protein sequence ID" value="PSR83727.1"/>
    <property type="molecule type" value="Genomic_DNA"/>
</dbReference>
<sequence length="609" mass="69016">MDGRTTPPTTSNITSVNSETPRGCNGRQEDGDAASRRLKVAEVMADSLTTCSVDAWFTQYAPRSLTRWSESDIDGILRVLEKRDMLKAEGWTLILDATKAHHTENITFSHISTISEAVAQHIKTTKGLCPTTRIENAPHERSVPEVPSHAWFPDVRSSLVESQTIDPRQRQSGSADAQADVNIAAYESMAPESGQPQAPQAVALENARFNARDDGKSERGEEHKTRMNLSDVVAVGEVKREERQIDRRDNEFKICGGATELLYNDPCRRFVNGFTIERRRMRLWRFERTHVCVSKEFNFHGTPRLFIRFLLYLLFSSPQDLGFDPNVRRYFRCVPEETDSSSGASKDRYEIAYRYQVGNRYFLTEGPPISEEAAYWVVSRATRVWRVREMHFHDPSNEHEYTLGEPMALKDAYLFEDAVLESGIKEQIMASLKDAGANDKDAARYFMEYEIDEVAKLPDENETGLEDDLTSDMETNRPASYTPGNEVPPVSTLPGSQRTSTSRRDTGHPDPSDSTKATQRTNRSATQETLPRRYRRKHVRTIFKHVCQSMYELTDWETFVQCMRHLIKGKSGTITGAWIICVEQDGYIATLAAGTVSGILQVGKANWRT</sequence>
<evidence type="ECO:0000313" key="4">
    <source>
        <dbReference type="Proteomes" id="UP000186601"/>
    </source>
</evidence>
<dbReference type="InterPro" id="IPR040976">
    <property type="entry name" value="Pkinase_fungal"/>
</dbReference>
<feature type="region of interest" description="Disordered" evidence="1">
    <location>
        <begin position="457"/>
        <end position="532"/>
    </location>
</feature>
<dbReference type="Pfam" id="PF17667">
    <property type="entry name" value="Pkinase_fungal"/>
    <property type="match status" value="1"/>
</dbReference>
<feature type="compositionally biased region" description="Polar residues" evidence="1">
    <location>
        <begin position="514"/>
        <end position="529"/>
    </location>
</feature>
<protein>
    <recommendedName>
        <fullName evidence="2">Fungal-type protein kinase domain-containing protein</fullName>
    </recommendedName>
</protein>
<evidence type="ECO:0000256" key="1">
    <source>
        <dbReference type="SAM" id="MobiDB-lite"/>
    </source>
</evidence>
<name>A0A2R6P1S3_9APHY</name>
<keyword evidence="4" id="KW-1185">Reference proteome</keyword>
<gene>
    <name evidence="3" type="ORF">PHLCEN_2v5641</name>
</gene>
<evidence type="ECO:0000313" key="3">
    <source>
        <dbReference type="EMBL" id="PSR83727.1"/>
    </source>
</evidence>